<keyword evidence="2" id="KW-1185">Reference proteome</keyword>
<evidence type="ECO:0000313" key="1">
    <source>
        <dbReference type="EMBL" id="CAI6336388.1"/>
    </source>
</evidence>
<comment type="caution">
    <text evidence="1">The sequence shown here is derived from an EMBL/GenBank/DDBJ whole genome shotgun (WGS) entry which is preliminary data.</text>
</comment>
<dbReference type="EMBL" id="CAOQHR010000006">
    <property type="protein sequence ID" value="CAI6336388.1"/>
    <property type="molecule type" value="Genomic_DNA"/>
</dbReference>
<gene>
    <name evidence="1" type="ORF">PDIGIT_LOCUS9486</name>
</gene>
<accession>A0A9W4ULE4</accession>
<sequence>MESSYLHSPSSIHPCEYSTSMPVTVTLAIQRALAREPRGCESARTRSHSLARSATIAGQSIHTLIKPALQLCHGSNAFFMLAAPRPSSCSTSLTTCNLRLQQVLSASIAHLPLLPLQQFASRAPG</sequence>
<dbReference type="AlphaFoldDB" id="A0A9W4ULE4"/>
<dbReference type="Proteomes" id="UP001152607">
    <property type="component" value="Unassembled WGS sequence"/>
</dbReference>
<evidence type="ECO:0000313" key="2">
    <source>
        <dbReference type="Proteomes" id="UP001152607"/>
    </source>
</evidence>
<reference evidence="1" key="1">
    <citation type="submission" date="2023-01" db="EMBL/GenBank/DDBJ databases">
        <authorList>
            <person name="Van Ghelder C."/>
            <person name="Rancurel C."/>
        </authorList>
    </citation>
    <scope>NUCLEOTIDE SEQUENCE</scope>
    <source>
        <strain evidence="1">CNCM I-4278</strain>
    </source>
</reference>
<proteinExistence type="predicted"/>
<name>A0A9W4ULE4_9PLEO</name>
<protein>
    <submittedName>
        <fullName evidence="1">Uncharacterized protein</fullName>
    </submittedName>
</protein>
<organism evidence="1 2">
    <name type="scientific">Periconia digitata</name>
    <dbReference type="NCBI Taxonomy" id="1303443"/>
    <lineage>
        <taxon>Eukaryota</taxon>
        <taxon>Fungi</taxon>
        <taxon>Dikarya</taxon>
        <taxon>Ascomycota</taxon>
        <taxon>Pezizomycotina</taxon>
        <taxon>Dothideomycetes</taxon>
        <taxon>Pleosporomycetidae</taxon>
        <taxon>Pleosporales</taxon>
        <taxon>Massarineae</taxon>
        <taxon>Periconiaceae</taxon>
        <taxon>Periconia</taxon>
    </lineage>
</organism>